<dbReference type="InterPro" id="IPR001466">
    <property type="entry name" value="Beta-lactam-related"/>
</dbReference>
<gene>
    <name evidence="4" type="ORF">CERSUDRAFT_101835</name>
</gene>
<feature type="chain" id="PRO_5004023362" description="Beta-lactamase-related domain-containing protein" evidence="2">
    <location>
        <begin position="18"/>
        <end position="569"/>
    </location>
</feature>
<keyword evidence="5" id="KW-1185">Reference proteome</keyword>
<dbReference type="OrthoDB" id="428260at2759"/>
<dbReference type="Gene3D" id="3.40.710.10">
    <property type="entry name" value="DD-peptidase/beta-lactamase superfamily"/>
    <property type="match status" value="1"/>
</dbReference>
<protein>
    <recommendedName>
        <fullName evidence="3">Beta-lactamase-related domain-containing protein</fullName>
    </recommendedName>
</protein>
<dbReference type="HOGENOM" id="CLU_030521_0_0_1"/>
<proteinExistence type="inferred from homology"/>
<dbReference type="Pfam" id="PF00144">
    <property type="entry name" value="Beta-lactamase"/>
    <property type="match status" value="1"/>
</dbReference>
<reference evidence="4 5" key="1">
    <citation type="journal article" date="2012" name="Proc. Natl. Acad. Sci. U.S.A.">
        <title>Comparative genomics of Ceriporiopsis subvermispora and Phanerochaete chrysosporium provide insight into selective ligninolysis.</title>
        <authorList>
            <person name="Fernandez-Fueyo E."/>
            <person name="Ruiz-Duenas F.J."/>
            <person name="Ferreira P."/>
            <person name="Floudas D."/>
            <person name="Hibbett D.S."/>
            <person name="Canessa P."/>
            <person name="Larrondo L.F."/>
            <person name="James T.Y."/>
            <person name="Seelenfreund D."/>
            <person name="Lobos S."/>
            <person name="Polanco R."/>
            <person name="Tello M."/>
            <person name="Honda Y."/>
            <person name="Watanabe T."/>
            <person name="Watanabe T."/>
            <person name="Ryu J.S."/>
            <person name="Kubicek C.P."/>
            <person name="Schmoll M."/>
            <person name="Gaskell J."/>
            <person name="Hammel K.E."/>
            <person name="St John F.J."/>
            <person name="Vanden Wymelenberg A."/>
            <person name="Sabat G."/>
            <person name="Splinter BonDurant S."/>
            <person name="Syed K."/>
            <person name="Yadav J.S."/>
            <person name="Doddapaneni H."/>
            <person name="Subramanian V."/>
            <person name="Lavin J.L."/>
            <person name="Oguiza J.A."/>
            <person name="Perez G."/>
            <person name="Pisabarro A.G."/>
            <person name="Ramirez L."/>
            <person name="Santoyo F."/>
            <person name="Master E."/>
            <person name="Coutinho P.M."/>
            <person name="Henrissat B."/>
            <person name="Lombard V."/>
            <person name="Magnuson J.K."/>
            <person name="Kuees U."/>
            <person name="Hori C."/>
            <person name="Igarashi K."/>
            <person name="Samejima M."/>
            <person name="Held B.W."/>
            <person name="Barry K.W."/>
            <person name="LaButti K.M."/>
            <person name="Lapidus A."/>
            <person name="Lindquist E.A."/>
            <person name="Lucas S.M."/>
            <person name="Riley R."/>
            <person name="Salamov A.A."/>
            <person name="Hoffmeister D."/>
            <person name="Schwenk D."/>
            <person name="Hadar Y."/>
            <person name="Yarden O."/>
            <person name="de Vries R.P."/>
            <person name="Wiebenga A."/>
            <person name="Stenlid J."/>
            <person name="Eastwood D."/>
            <person name="Grigoriev I.V."/>
            <person name="Berka R.M."/>
            <person name="Blanchette R.A."/>
            <person name="Kersten P."/>
            <person name="Martinez A.T."/>
            <person name="Vicuna R."/>
            <person name="Cullen D."/>
        </authorList>
    </citation>
    <scope>NUCLEOTIDE SEQUENCE [LARGE SCALE GENOMIC DNA]</scope>
    <source>
        <strain evidence="4 5">B</strain>
    </source>
</reference>
<dbReference type="PANTHER" id="PTHR22935">
    <property type="entry name" value="PENICILLIN-BINDING PROTEIN"/>
    <property type="match status" value="1"/>
</dbReference>
<feature type="signal peptide" evidence="2">
    <location>
        <begin position="1"/>
        <end position="17"/>
    </location>
</feature>
<evidence type="ECO:0000256" key="2">
    <source>
        <dbReference type="SAM" id="SignalP"/>
    </source>
</evidence>
<name>M2QW68_CERS8</name>
<dbReference type="EMBL" id="KB445791">
    <property type="protein sequence ID" value="EMD41338.1"/>
    <property type="molecule type" value="Genomic_DNA"/>
</dbReference>
<keyword evidence="2" id="KW-0732">Signal</keyword>
<dbReference type="AlphaFoldDB" id="M2QW68"/>
<dbReference type="InterPro" id="IPR051478">
    <property type="entry name" value="Beta-lactamase-like_AB/R"/>
</dbReference>
<accession>M2QW68</accession>
<evidence type="ECO:0000256" key="1">
    <source>
        <dbReference type="ARBA" id="ARBA00038473"/>
    </source>
</evidence>
<dbReference type="SUPFAM" id="SSF56601">
    <property type="entry name" value="beta-lactamase/transpeptidase-like"/>
    <property type="match status" value="1"/>
</dbReference>
<dbReference type="InterPro" id="IPR012338">
    <property type="entry name" value="Beta-lactam/transpept-like"/>
</dbReference>
<sequence>MTPVMQSLLMLLAGVASSTLYSQYLGGKPGRIEGSERFSCRPFLPKLFVETPPPADHPLMRDATRLVNEYLSKRFEKGDIDSLSVAIVTSKEPLYEKNFGVMRGNESAISPATNSHSSYRIASVSKLLIVLEGHILAQRGALSWDDRITKFFPGMSYRLDGFHSNHPEVPLSNAPITLFDMATHMSGMGRDWPPGTVSDWPHDMRGGGPPPSNGLPFPDHASLFRAIAKHRLTSPPFSYPAYSNSATGLLGVALVAANRMASKNPSQEPDTYAALLKRDIFDPLGLNGSHFLTTDQNKNLIVVPSLGPEVADQDFLDAMNPAAGQFMSLHDSVILLQTLLDPGHPRSLLTRYSMDKWLQPVHSFEEDDWTEIGFIWEIIKARDSNDRLRRVYWKLGAMVGFHSAIAIHPGTSYGVSVLMGGHYPDAAKLAYDIFDIMQPFMDKVLADYSQRLYSGTWSSPDGRSSAHILVEKGTLYIDKFVLNGTDVLQIFHSPGRLALRSSERRDELRLDTGLPGYNGEKHMGCYPYWNGQDIWGLRNEAPINLIYFTSEGSSRTLHVPSVEVTMKRS</sequence>
<dbReference type="PANTHER" id="PTHR22935:SF95">
    <property type="entry name" value="BETA-LACTAMASE-LIKE 1-RELATED"/>
    <property type="match status" value="1"/>
</dbReference>
<feature type="domain" description="Beta-lactamase-related" evidence="3">
    <location>
        <begin position="69"/>
        <end position="435"/>
    </location>
</feature>
<dbReference type="Proteomes" id="UP000016930">
    <property type="component" value="Unassembled WGS sequence"/>
</dbReference>
<evidence type="ECO:0000313" key="5">
    <source>
        <dbReference type="Proteomes" id="UP000016930"/>
    </source>
</evidence>
<dbReference type="STRING" id="914234.M2QW68"/>
<comment type="similarity">
    <text evidence="1">Belongs to the beta-lactamase family.</text>
</comment>
<evidence type="ECO:0000313" key="4">
    <source>
        <dbReference type="EMBL" id="EMD41338.1"/>
    </source>
</evidence>
<evidence type="ECO:0000259" key="3">
    <source>
        <dbReference type="Pfam" id="PF00144"/>
    </source>
</evidence>
<organism evidence="4 5">
    <name type="scientific">Ceriporiopsis subvermispora (strain B)</name>
    <name type="common">White-rot fungus</name>
    <name type="synonym">Gelatoporia subvermispora</name>
    <dbReference type="NCBI Taxonomy" id="914234"/>
    <lineage>
        <taxon>Eukaryota</taxon>
        <taxon>Fungi</taxon>
        <taxon>Dikarya</taxon>
        <taxon>Basidiomycota</taxon>
        <taxon>Agaricomycotina</taxon>
        <taxon>Agaricomycetes</taxon>
        <taxon>Polyporales</taxon>
        <taxon>Gelatoporiaceae</taxon>
        <taxon>Gelatoporia</taxon>
    </lineage>
</organism>